<sequence>MTKKKSEKLGKAVKAESMPNLNALFSTSMLGDAIKSKRTTRGWKQDDLAEQASLTKKTIIKMEKGDASVTFAHLIKVMDILGLSFKVLDLAARDEINTVDSAGMMHGGLQNKVSAEDDGWYE</sequence>
<protein>
    <submittedName>
        <fullName evidence="2">Transcriptional regulator</fullName>
    </submittedName>
</protein>
<dbReference type="SUPFAM" id="SSF47413">
    <property type="entry name" value="lambda repressor-like DNA-binding domains"/>
    <property type="match status" value="1"/>
</dbReference>
<dbReference type="InterPro" id="IPR001387">
    <property type="entry name" value="Cro/C1-type_HTH"/>
</dbReference>
<reference evidence="2 3" key="1">
    <citation type="journal article" date="2018" name="Front. Microbiol.">
        <title>Phylogeny of Vibrio vulnificus from the Analysis of the Core-Genome: Implications for Intra-Species Taxonomy.</title>
        <authorList>
            <person name="Roig F.J."/>
            <person name="Gonzalez-Candelas F."/>
            <person name="Sanjuan E."/>
            <person name="Fouz B."/>
            <person name="Feil E.J."/>
            <person name="Llorens C."/>
            <person name="Baker-Austin C."/>
            <person name="Oliver J.D."/>
            <person name="Danin-Poleg Y."/>
            <person name="Gibas C.J."/>
            <person name="Kashi Y."/>
            <person name="Gulig P.A."/>
            <person name="Morrison S.S."/>
            <person name="Amaro C."/>
        </authorList>
    </citation>
    <scope>NUCLEOTIDE SEQUENCE [LARGE SCALE GENOMIC DNA]</scope>
    <source>
        <strain evidence="2 3">CECT4608</strain>
    </source>
</reference>
<gene>
    <name evidence="2" type="ORF">CRN52_12720</name>
</gene>
<dbReference type="Proteomes" id="UP000237466">
    <property type="component" value="Unassembled WGS sequence"/>
</dbReference>
<comment type="caution">
    <text evidence="2">The sequence shown here is derived from an EMBL/GenBank/DDBJ whole genome shotgun (WGS) entry which is preliminary data.</text>
</comment>
<dbReference type="CDD" id="cd00093">
    <property type="entry name" value="HTH_XRE"/>
    <property type="match status" value="1"/>
</dbReference>
<dbReference type="PROSITE" id="PS50943">
    <property type="entry name" value="HTH_CROC1"/>
    <property type="match status" value="1"/>
</dbReference>
<accession>A0A2S3R1F0</accession>
<dbReference type="RefSeq" id="WP_103200469.1">
    <property type="nucleotide sequence ID" value="NZ_PDGH01000101.1"/>
</dbReference>
<name>A0A2S3R1F0_VIBVL</name>
<evidence type="ECO:0000259" key="1">
    <source>
        <dbReference type="PROSITE" id="PS50943"/>
    </source>
</evidence>
<dbReference type="EMBL" id="PDGH01000101">
    <property type="protein sequence ID" value="POB46936.1"/>
    <property type="molecule type" value="Genomic_DNA"/>
</dbReference>
<proteinExistence type="predicted"/>
<dbReference type="AlphaFoldDB" id="A0A2S3R1F0"/>
<dbReference type="Pfam" id="PF01381">
    <property type="entry name" value="HTH_3"/>
    <property type="match status" value="1"/>
</dbReference>
<dbReference type="Gene3D" id="1.10.260.40">
    <property type="entry name" value="lambda repressor-like DNA-binding domains"/>
    <property type="match status" value="1"/>
</dbReference>
<evidence type="ECO:0000313" key="3">
    <source>
        <dbReference type="Proteomes" id="UP000237466"/>
    </source>
</evidence>
<dbReference type="GO" id="GO:0003677">
    <property type="term" value="F:DNA binding"/>
    <property type="evidence" value="ECO:0007669"/>
    <property type="project" value="InterPro"/>
</dbReference>
<feature type="domain" description="HTH cro/C1-type" evidence="1">
    <location>
        <begin position="34"/>
        <end position="88"/>
    </location>
</feature>
<organism evidence="2 3">
    <name type="scientific">Vibrio vulnificus</name>
    <dbReference type="NCBI Taxonomy" id="672"/>
    <lineage>
        <taxon>Bacteria</taxon>
        <taxon>Pseudomonadati</taxon>
        <taxon>Pseudomonadota</taxon>
        <taxon>Gammaproteobacteria</taxon>
        <taxon>Vibrionales</taxon>
        <taxon>Vibrionaceae</taxon>
        <taxon>Vibrio</taxon>
    </lineage>
</organism>
<dbReference type="SMART" id="SM00530">
    <property type="entry name" value="HTH_XRE"/>
    <property type="match status" value="1"/>
</dbReference>
<evidence type="ECO:0000313" key="2">
    <source>
        <dbReference type="EMBL" id="POB46936.1"/>
    </source>
</evidence>
<dbReference type="InterPro" id="IPR010982">
    <property type="entry name" value="Lambda_DNA-bd_dom_sf"/>
</dbReference>